<dbReference type="GO" id="GO:0002224">
    <property type="term" value="P:toll-like receptor signaling pathway"/>
    <property type="evidence" value="ECO:0007669"/>
    <property type="project" value="TreeGrafter"/>
</dbReference>
<keyword evidence="4" id="KW-0472">Membrane</keyword>
<dbReference type="Gene3D" id="3.40.50.10140">
    <property type="entry name" value="Toll/interleukin-1 receptor homology (TIR) domain"/>
    <property type="match status" value="1"/>
</dbReference>
<reference evidence="9" key="1">
    <citation type="submission" date="2021-09" db="EMBL/GenBank/DDBJ databases">
        <title>The genome of Mauremys mutica provides insights into the evolution of semi-aquatic lifestyle.</title>
        <authorList>
            <person name="Gong S."/>
            <person name="Gao Y."/>
        </authorList>
    </citation>
    <scope>NUCLEOTIDE SEQUENCE</scope>
    <source>
        <strain evidence="9">MM-2020</strain>
        <tissue evidence="9">Muscle</tissue>
    </source>
</reference>
<dbReference type="AlphaFoldDB" id="A0A9D3XU67"/>
<evidence type="ECO:0000313" key="9">
    <source>
        <dbReference type="EMBL" id="KAH1185586.1"/>
    </source>
</evidence>
<dbReference type="GO" id="GO:0012505">
    <property type="term" value="C:endomembrane system"/>
    <property type="evidence" value="ECO:0007669"/>
    <property type="project" value="UniProtKB-SubCell"/>
</dbReference>
<evidence type="ECO:0000313" key="10">
    <source>
        <dbReference type="Proteomes" id="UP000827986"/>
    </source>
</evidence>
<dbReference type="PROSITE" id="PS50104">
    <property type="entry name" value="TIR"/>
    <property type="match status" value="1"/>
</dbReference>
<proteinExistence type="predicted"/>
<protein>
    <recommendedName>
        <fullName evidence="8">TIR domain-containing protein</fullName>
    </recommendedName>
</protein>
<dbReference type="GO" id="GO:0007249">
    <property type="term" value="P:canonical NF-kappaB signal transduction"/>
    <property type="evidence" value="ECO:0007669"/>
    <property type="project" value="TreeGrafter"/>
</dbReference>
<evidence type="ECO:0000256" key="3">
    <source>
        <dbReference type="ARBA" id="ARBA00022989"/>
    </source>
</evidence>
<evidence type="ECO:0000256" key="5">
    <source>
        <dbReference type="ARBA" id="ARBA00023170"/>
    </source>
</evidence>
<dbReference type="PANTHER" id="PTHR47410:SF1">
    <property type="entry name" value="TOLL-LIKE RECEPTOR 8"/>
    <property type="match status" value="1"/>
</dbReference>
<dbReference type="GO" id="GO:0051607">
    <property type="term" value="P:defense response to virus"/>
    <property type="evidence" value="ECO:0007669"/>
    <property type="project" value="TreeGrafter"/>
</dbReference>
<dbReference type="PRINTS" id="PR01537">
    <property type="entry name" value="INTRLKN1R1F"/>
</dbReference>
<keyword evidence="2" id="KW-0732">Signal</keyword>
<keyword evidence="1" id="KW-0812">Transmembrane</keyword>
<dbReference type="PANTHER" id="PTHR47410">
    <property type="entry name" value="TOLL-LIKE RECEPTOR 7-RELATED"/>
    <property type="match status" value="1"/>
</dbReference>
<organism evidence="9 10">
    <name type="scientific">Mauremys mutica</name>
    <name type="common">yellowpond turtle</name>
    <dbReference type="NCBI Taxonomy" id="74926"/>
    <lineage>
        <taxon>Eukaryota</taxon>
        <taxon>Metazoa</taxon>
        <taxon>Chordata</taxon>
        <taxon>Craniata</taxon>
        <taxon>Vertebrata</taxon>
        <taxon>Euteleostomi</taxon>
        <taxon>Archelosauria</taxon>
        <taxon>Testudinata</taxon>
        <taxon>Testudines</taxon>
        <taxon>Cryptodira</taxon>
        <taxon>Durocryptodira</taxon>
        <taxon>Testudinoidea</taxon>
        <taxon>Geoemydidae</taxon>
        <taxon>Geoemydinae</taxon>
        <taxon>Mauremys</taxon>
    </lineage>
</organism>
<keyword evidence="6" id="KW-0325">Glycoprotein</keyword>
<evidence type="ECO:0000259" key="8">
    <source>
        <dbReference type="PROSITE" id="PS50104"/>
    </source>
</evidence>
<dbReference type="InterPro" id="IPR000157">
    <property type="entry name" value="TIR_dom"/>
</dbReference>
<keyword evidence="5" id="KW-0675">Receptor</keyword>
<evidence type="ECO:0000256" key="7">
    <source>
        <dbReference type="ARBA" id="ARBA00046288"/>
    </source>
</evidence>
<dbReference type="GO" id="GO:0032755">
    <property type="term" value="P:positive regulation of interleukin-6 production"/>
    <property type="evidence" value="ECO:0007669"/>
    <property type="project" value="TreeGrafter"/>
</dbReference>
<dbReference type="EMBL" id="JAHDVG010000463">
    <property type="protein sequence ID" value="KAH1185586.1"/>
    <property type="molecule type" value="Genomic_DNA"/>
</dbReference>
<dbReference type="Pfam" id="PF01582">
    <property type="entry name" value="TIR"/>
    <property type="match status" value="1"/>
</dbReference>
<dbReference type="FunFam" id="3.40.50.10140:FF:000003">
    <property type="entry name" value="Toll-like receptor 7"/>
    <property type="match status" value="1"/>
</dbReference>
<accession>A0A9D3XU67</accession>
<comment type="subcellular location">
    <subcellularLocation>
        <location evidence="7">Endomembrane system</location>
        <topology evidence="7">Single-pass type I membrane protein</topology>
    </subcellularLocation>
</comment>
<dbReference type="SMART" id="SM00255">
    <property type="entry name" value="TIR"/>
    <property type="match status" value="1"/>
</dbReference>
<dbReference type="InterPro" id="IPR035897">
    <property type="entry name" value="Toll_tir_struct_dom_sf"/>
</dbReference>
<dbReference type="GO" id="GO:0038187">
    <property type="term" value="F:pattern recognition receptor activity"/>
    <property type="evidence" value="ECO:0007669"/>
    <property type="project" value="TreeGrafter"/>
</dbReference>
<name>A0A9D3XU67_9SAUR</name>
<feature type="domain" description="TIR" evidence="8">
    <location>
        <begin position="34"/>
        <end position="178"/>
    </location>
</feature>
<evidence type="ECO:0000256" key="6">
    <source>
        <dbReference type="ARBA" id="ARBA00023180"/>
    </source>
</evidence>
<gene>
    <name evidence="9" type="ORF">KIL84_018335</name>
</gene>
<dbReference type="SUPFAM" id="SSF52200">
    <property type="entry name" value="Toll/Interleukin receptor TIR domain"/>
    <property type="match status" value="1"/>
</dbReference>
<sequence>MTQLKALHLAFNYLQNEIASAKLKGYKSTATDKALYDAYIACDTQDATVTDWVINELRFRLEENGDKHILLCLEERDWEPGKAVIDNLAQSIHHSRKTIFVLTERYVKNGNFKTAFYIALQRLMDENADVIVFILLEPVLQHSQYLRLRRRICKSSVLDWPKNPHAEGLFWQRLKSEVLTDNSI</sequence>
<keyword evidence="3" id="KW-1133">Transmembrane helix</keyword>
<dbReference type="GO" id="GO:0005886">
    <property type="term" value="C:plasma membrane"/>
    <property type="evidence" value="ECO:0007669"/>
    <property type="project" value="TreeGrafter"/>
</dbReference>
<comment type="caution">
    <text evidence="9">The sequence shown here is derived from an EMBL/GenBank/DDBJ whole genome shotgun (WGS) entry which is preliminary data.</text>
</comment>
<evidence type="ECO:0000256" key="2">
    <source>
        <dbReference type="ARBA" id="ARBA00022729"/>
    </source>
</evidence>
<evidence type="ECO:0000256" key="4">
    <source>
        <dbReference type="ARBA" id="ARBA00023136"/>
    </source>
</evidence>
<dbReference type="Proteomes" id="UP000827986">
    <property type="component" value="Unassembled WGS sequence"/>
</dbReference>
<keyword evidence="10" id="KW-1185">Reference proteome</keyword>
<evidence type="ECO:0000256" key="1">
    <source>
        <dbReference type="ARBA" id="ARBA00022692"/>
    </source>
</evidence>